<proteinExistence type="predicted"/>
<protein>
    <submittedName>
        <fullName evidence="2">Unannotated protein</fullName>
    </submittedName>
</protein>
<organism evidence="2">
    <name type="scientific">freshwater metagenome</name>
    <dbReference type="NCBI Taxonomy" id="449393"/>
    <lineage>
        <taxon>unclassified sequences</taxon>
        <taxon>metagenomes</taxon>
        <taxon>ecological metagenomes</taxon>
    </lineage>
</organism>
<accession>A0A6J6KLX7</accession>
<gene>
    <name evidence="2" type="ORF">UFOPK2158_01176</name>
</gene>
<dbReference type="EMBL" id="CAEZVY010000142">
    <property type="protein sequence ID" value="CAB4650641.1"/>
    <property type="molecule type" value="Genomic_DNA"/>
</dbReference>
<sequence length="147" mass="15880">MEPNCAFSLGFSARVVPEPRGEVVLTGTLPVHPSVRTNGDPRDDAYAPVVRIVTQRFGRTHSSVRVPQETVDNDSADAIFAAKIHCSHVVGEKSFWGFPVRIEHPNLLLAYLLQIPIGGMVPRPEGPVGKIGGLKPGGKSQLSRFFG</sequence>
<name>A0A6J6KLX7_9ZZZZ</name>
<dbReference type="AlphaFoldDB" id="A0A6J6KLX7"/>
<evidence type="ECO:0000256" key="1">
    <source>
        <dbReference type="SAM" id="MobiDB-lite"/>
    </source>
</evidence>
<reference evidence="2" key="1">
    <citation type="submission" date="2020-05" db="EMBL/GenBank/DDBJ databases">
        <authorList>
            <person name="Chiriac C."/>
            <person name="Salcher M."/>
            <person name="Ghai R."/>
            <person name="Kavagutti S V."/>
        </authorList>
    </citation>
    <scope>NUCLEOTIDE SEQUENCE</scope>
</reference>
<feature type="region of interest" description="Disordered" evidence="1">
    <location>
        <begin position="128"/>
        <end position="147"/>
    </location>
</feature>
<evidence type="ECO:0000313" key="2">
    <source>
        <dbReference type="EMBL" id="CAB4650641.1"/>
    </source>
</evidence>